<dbReference type="Proteomes" id="UP000606720">
    <property type="component" value="Unassembled WGS sequence"/>
</dbReference>
<name>A0A923RTK2_9FIRM</name>
<accession>A0A923RTK2</accession>
<evidence type="ECO:0000313" key="1">
    <source>
        <dbReference type="EMBL" id="MBC5713950.1"/>
    </source>
</evidence>
<comment type="caution">
    <text evidence="1">The sequence shown here is derived from an EMBL/GenBank/DDBJ whole genome shotgun (WGS) entry which is preliminary data.</text>
</comment>
<dbReference type="RefSeq" id="WP_186866732.1">
    <property type="nucleotide sequence ID" value="NZ_JACOPH010000004.1"/>
</dbReference>
<keyword evidence="2" id="KW-1185">Reference proteome</keyword>
<evidence type="ECO:0000313" key="2">
    <source>
        <dbReference type="Proteomes" id="UP000606720"/>
    </source>
</evidence>
<proteinExistence type="predicted"/>
<dbReference type="AlphaFoldDB" id="A0A923RTK2"/>
<sequence>MHKEKLSYGLLLETSKKMQMPFADLLGGVVLEDIIARIAGSADKENFWLRNSNVIGKEQYQKNLILHLEYDYVIGKFKKADLEKNVQTLLMDLAGQLEMIFADTESGVSYRMKKQVQKQDLRIQLNARIEEMQIPVSLKMHLMFDEKKIPKKESFMSIVFPKTEVTYYSYPVEAFLAENFIEAVVKLELIQDMKVYYDIYYLLERESVDGRKVKDYIDEECENKQIKKETERLAMIASYRDYIYMKKKWKVFLRSIKEKEPQWEAVIDRFLCFFEPIWQAVIEDFVFFGDWMPELNRFL</sequence>
<organism evidence="1 2">
    <name type="scientific">Roseburia zhanii</name>
    <dbReference type="NCBI Taxonomy" id="2763064"/>
    <lineage>
        <taxon>Bacteria</taxon>
        <taxon>Bacillati</taxon>
        <taxon>Bacillota</taxon>
        <taxon>Clostridia</taxon>
        <taxon>Lachnospirales</taxon>
        <taxon>Lachnospiraceae</taxon>
        <taxon>Roseburia</taxon>
    </lineage>
</organism>
<reference evidence="1" key="1">
    <citation type="submission" date="2020-08" db="EMBL/GenBank/DDBJ databases">
        <title>Genome public.</title>
        <authorList>
            <person name="Liu C."/>
            <person name="Sun Q."/>
        </authorList>
    </citation>
    <scope>NUCLEOTIDE SEQUENCE</scope>
    <source>
        <strain evidence="1">BX1005</strain>
    </source>
</reference>
<gene>
    <name evidence="1" type="ORF">H8S17_06935</name>
</gene>
<dbReference type="EMBL" id="JACOPH010000004">
    <property type="protein sequence ID" value="MBC5713950.1"/>
    <property type="molecule type" value="Genomic_DNA"/>
</dbReference>
<protein>
    <submittedName>
        <fullName evidence="1">Uncharacterized protein</fullName>
    </submittedName>
</protein>